<protein>
    <submittedName>
        <fullName evidence="2">ECF transporter S component</fullName>
    </submittedName>
</protein>
<dbReference type="Gene3D" id="1.10.1760.20">
    <property type="match status" value="1"/>
</dbReference>
<keyword evidence="1" id="KW-0472">Membrane</keyword>
<feature type="transmembrane region" description="Helical" evidence="1">
    <location>
        <begin position="221"/>
        <end position="239"/>
    </location>
</feature>
<keyword evidence="1" id="KW-0812">Transmembrane</keyword>
<accession>A0ABW9QZ16</accession>
<evidence type="ECO:0000313" key="2">
    <source>
        <dbReference type="EMBL" id="MST35110.1"/>
    </source>
</evidence>
<dbReference type="EMBL" id="WJHE01001439">
    <property type="protein sequence ID" value="MST35110.1"/>
    <property type="molecule type" value="Genomic_DNA"/>
</dbReference>
<dbReference type="Proteomes" id="UP000437736">
    <property type="component" value="Unassembled WGS sequence"/>
</dbReference>
<feature type="transmembrane region" description="Helical" evidence="1">
    <location>
        <begin position="160"/>
        <end position="180"/>
    </location>
</feature>
<evidence type="ECO:0000256" key="1">
    <source>
        <dbReference type="SAM" id="Phobius"/>
    </source>
</evidence>
<gene>
    <name evidence="2" type="ORF">GHK86_20560</name>
</gene>
<evidence type="ECO:0000313" key="3">
    <source>
        <dbReference type="Proteomes" id="UP000437736"/>
    </source>
</evidence>
<name>A0ABW9QZ16_9ACTN</name>
<dbReference type="PIRSF" id="PIRSF037395">
    <property type="entry name" value="UCP037395_ABCper"/>
    <property type="match status" value="1"/>
</dbReference>
<proteinExistence type="predicted"/>
<organism evidence="2 3">
    <name type="scientific">Acidiferrimicrobium australe</name>
    <dbReference type="NCBI Taxonomy" id="2664430"/>
    <lineage>
        <taxon>Bacteria</taxon>
        <taxon>Bacillati</taxon>
        <taxon>Actinomycetota</taxon>
        <taxon>Acidimicrobiia</taxon>
        <taxon>Acidimicrobiales</taxon>
        <taxon>Acidimicrobiaceae</taxon>
        <taxon>Acidiferrimicrobium</taxon>
    </lineage>
</organism>
<feature type="transmembrane region" description="Helical" evidence="1">
    <location>
        <begin position="40"/>
        <end position="58"/>
    </location>
</feature>
<comment type="caution">
    <text evidence="2">The sequence shown here is derived from an EMBL/GenBank/DDBJ whole genome shotgun (WGS) entry which is preliminary data.</text>
</comment>
<keyword evidence="3" id="KW-1185">Reference proteome</keyword>
<feature type="non-terminal residue" evidence="2">
    <location>
        <position position="1"/>
    </location>
</feature>
<sequence length="265" mass="27042">PLGSRSGLAVALASGFGVLAFGWPFFVAPGPLGGSLVPPLMFGALLLIVLAVVLAQLADGGMDSKAVAMLGVLAAAGAALRPLGAGTAGIETVFFLLIVAGRVFGPGFGFALGCVTIFTSALVTGGVGPWMPYQMFASAWVGMGAGMLPRVPPRWERVLLAGYGAVAGYAYGLAVNLSFWPFSVDPSSSIAYRPGAALLTNLHRYVIFDATTSLGWDTGRAITDVVALLVLGPVLLAAFRRAARRAAFDAPVGFSDAPDGGEPAR</sequence>
<keyword evidence="1" id="KW-1133">Transmembrane helix</keyword>
<feature type="transmembrane region" description="Helical" evidence="1">
    <location>
        <begin position="6"/>
        <end position="28"/>
    </location>
</feature>
<dbReference type="InterPro" id="IPR017196">
    <property type="entry name" value="ECF_substrate-spec_UCP037395"/>
</dbReference>
<reference evidence="2 3" key="1">
    <citation type="submission" date="2019-11" db="EMBL/GenBank/DDBJ databases">
        <title>Acidiferrimicrobium australis gen. nov., sp. nov., an acidophilic and obligately heterotrophic, member of the Actinobacteria that catalyses dissimilatory oxido- reduction of iron isolated from metal-rich acidic water in Chile.</title>
        <authorList>
            <person name="Gonzalez D."/>
            <person name="Huber K."/>
            <person name="Hedrich S."/>
            <person name="Rojas-Villalobos C."/>
            <person name="Quatrini R."/>
            <person name="Dinamarca M.A."/>
            <person name="Schwarz A."/>
            <person name="Canales C."/>
            <person name="Nancucheo I."/>
        </authorList>
    </citation>
    <scope>NUCLEOTIDE SEQUENCE [LARGE SCALE GENOMIC DNA]</scope>
    <source>
        <strain evidence="2 3">USS-CCA1</strain>
    </source>
</reference>